<feature type="compositionally biased region" description="Low complexity" evidence="1">
    <location>
        <begin position="128"/>
        <end position="140"/>
    </location>
</feature>
<dbReference type="Proteomes" id="UP001600888">
    <property type="component" value="Unassembled WGS sequence"/>
</dbReference>
<dbReference type="EMBL" id="JBAWTH010000034">
    <property type="protein sequence ID" value="KAL2284809.1"/>
    <property type="molecule type" value="Genomic_DNA"/>
</dbReference>
<evidence type="ECO:0000256" key="1">
    <source>
        <dbReference type="SAM" id="MobiDB-lite"/>
    </source>
</evidence>
<accession>A0ABR4EQU7</accession>
<feature type="region of interest" description="Disordered" evidence="1">
    <location>
        <begin position="120"/>
        <end position="140"/>
    </location>
</feature>
<organism evidence="2 3">
    <name type="scientific">Diaporthe vaccinii</name>
    <dbReference type="NCBI Taxonomy" id="105482"/>
    <lineage>
        <taxon>Eukaryota</taxon>
        <taxon>Fungi</taxon>
        <taxon>Dikarya</taxon>
        <taxon>Ascomycota</taxon>
        <taxon>Pezizomycotina</taxon>
        <taxon>Sordariomycetes</taxon>
        <taxon>Sordariomycetidae</taxon>
        <taxon>Diaporthales</taxon>
        <taxon>Diaporthaceae</taxon>
        <taxon>Diaporthe</taxon>
        <taxon>Diaporthe eres species complex</taxon>
    </lineage>
</organism>
<reference evidence="2 3" key="1">
    <citation type="submission" date="2024-03" db="EMBL/GenBank/DDBJ databases">
        <title>A high-quality draft genome sequence of Diaporthe vaccinii, a causative agent of upright dieback and viscid rot disease in cranberry plants.</title>
        <authorList>
            <person name="Sarrasin M."/>
            <person name="Lang B.F."/>
            <person name="Burger G."/>
        </authorList>
    </citation>
    <scope>NUCLEOTIDE SEQUENCE [LARGE SCALE GENOMIC DNA]</scope>
    <source>
        <strain evidence="2 3">IS7</strain>
    </source>
</reference>
<keyword evidence="3" id="KW-1185">Reference proteome</keyword>
<proteinExistence type="predicted"/>
<name>A0ABR4EQU7_9PEZI</name>
<protein>
    <submittedName>
        <fullName evidence="2">Uncharacterized protein</fullName>
    </submittedName>
</protein>
<gene>
    <name evidence="2" type="ORF">FJTKL_08638</name>
</gene>
<sequence>MKKGPSIRSIEKIEVTFWSDSKLVLTALRSSARAQSLSQKMQHILEIIKLKTQELLKEPSADVSVQFRWCPEECVEPHATADQLSKGARISGRTMYSKALTLFHAMPHSKIQSALGQARTMASDAKPAAQSSSSGAGSSLADQAAKAQNLALRTITKDPVILNVLYRAAGSSRFFSIVSGTVECLPSNLRPSMHEAIREQQDANKKLQRCGWGPSNERSKHHELASTSPYPNLFALIEITACNLPAYHQEKLITAIRLQKKANACLVQEEVVGQVYQFEGDNNDMDHDPKAFEEPETQENVMGSGELETAEEPTVMVEESEKSEDPAKVTEELEPSESTVLDEPMDLDEPGVHAETEVHGETEVHDEQNIIEKPKTVEEPIYNIDEVLEYPQILQNPEMAEEARPNRLRAVWAWVERRFQRF</sequence>
<feature type="region of interest" description="Disordered" evidence="1">
    <location>
        <begin position="288"/>
        <end position="347"/>
    </location>
</feature>
<comment type="caution">
    <text evidence="2">The sequence shown here is derived from an EMBL/GenBank/DDBJ whole genome shotgun (WGS) entry which is preliminary data.</text>
</comment>
<evidence type="ECO:0000313" key="3">
    <source>
        <dbReference type="Proteomes" id="UP001600888"/>
    </source>
</evidence>
<feature type="compositionally biased region" description="Basic and acidic residues" evidence="1">
    <location>
        <begin position="319"/>
        <end position="331"/>
    </location>
</feature>
<evidence type="ECO:0000313" key="2">
    <source>
        <dbReference type="EMBL" id="KAL2284809.1"/>
    </source>
</evidence>